<proteinExistence type="predicted"/>
<comment type="caution">
    <text evidence="2">The sequence shown here is derived from an EMBL/GenBank/DDBJ whole genome shotgun (WGS) entry which is preliminary data.</text>
</comment>
<keyword evidence="1" id="KW-0812">Transmembrane</keyword>
<dbReference type="GeneID" id="67009010"/>
<sequence>MGLRSRWKMESTSPPFQKENELLGGPVCLPIYIPQRTSALYPVHDLRTYLEQDLWTPRLDKIHQHLWLAGLPRAARPLHRQKLLNRTIIVTEDPNEHLVWHESRIFVKPLPEYLLSYQFWTDHLEKEFQDESLRKAAYGLLLSYSWLICHKSDLSVAHSSGLLPESIIWENWVNFLADFLSYVDIGSLSNVSIRYRYGELRLSRLHRIYRFFPSVFSPTNFIKGFKSESTWYKAFFARNFSWIFAIFAYVTVALSAMQVGLGTQKLQENRNFQQGSERFAVASLILLAASVALIVIIWVFLFCFHFLWAMQSLKHRTH</sequence>
<reference evidence="2 3" key="1">
    <citation type="submission" date="2018-10" db="EMBL/GenBank/DDBJ databases">
        <title>Pan-genome distribution and transcriptional activeness of fungal secondary metabolism genes in Aspergillus section Fumigati.</title>
        <authorList>
            <person name="Takahashi H."/>
            <person name="Umemura M."/>
            <person name="Ninomiya A."/>
            <person name="Kusuya Y."/>
            <person name="Urayama S."/>
            <person name="Shimizu M."/>
            <person name="Watanabe A."/>
            <person name="Kamei K."/>
            <person name="Yaguchi T."/>
            <person name="Hagiwara D."/>
        </authorList>
    </citation>
    <scope>NUCLEOTIDE SEQUENCE [LARGE SCALE GENOMIC DNA]</scope>
    <source>
        <strain evidence="2 3">IFM 55266</strain>
    </source>
</reference>
<dbReference type="InterPro" id="IPR046536">
    <property type="entry name" value="DUF6601"/>
</dbReference>
<keyword evidence="1" id="KW-0472">Membrane</keyword>
<dbReference type="RefSeq" id="XP_043162181.1">
    <property type="nucleotide sequence ID" value="XM_043306246.1"/>
</dbReference>
<gene>
    <name evidence="2" type="ORF">Asppvi_010400</name>
</gene>
<dbReference type="PANTHER" id="PTHR34414">
    <property type="entry name" value="HET DOMAIN-CONTAINING PROTEIN-RELATED"/>
    <property type="match status" value="1"/>
</dbReference>
<dbReference type="AlphaFoldDB" id="A0A9P3F018"/>
<evidence type="ECO:0000313" key="3">
    <source>
        <dbReference type="Proteomes" id="UP001043456"/>
    </source>
</evidence>
<dbReference type="Pfam" id="PF20246">
    <property type="entry name" value="DUF6601"/>
    <property type="match status" value="1"/>
</dbReference>
<protein>
    <recommendedName>
        <fullName evidence="4">Subtilisin-like serine protease</fullName>
    </recommendedName>
</protein>
<keyword evidence="3" id="KW-1185">Reference proteome</keyword>
<dbReference type="OrthoDB" id="5086500at2759"/>
<accession>A0A9P3F018</accession>
<name>A0A9P3F018_9EURO</name>
<evidence type="ECO:0008006" key="4">
    <source>
        <dbReference type="Google" id="ProtNLM"/>
    </source>
</evidence>
<organism evidence="2 3">
    <name type="scientific">Aspergillus pseudoviridinutans</name>
    <dbReference type="NCBI Taxonomy" id="1517512"/>
    <lineage>
        <taxon>Eukaryota</taxon>
        <taxon>Fungi</taxon>
        <taxon>Dikarya</taxon>
        <taxon>Ascomycota</taxon>
        <taxon>Pezizomycotina</taxon>
        <taxon>Eurotiomycetes</taxon>
        <taxon>Eurotiomycetidae</taxon>
        <taxon>Eurotiales</taxon>
        <taxon>Aspergillaceae</taxon>
        <taxon>Aspergillus</taxon>
        <taxon>Aspergillus subgen. Fumigati</taxon>
    </lineage>
</organism>
<evidence type="ECO:0000256" key="1">
    <source>
        <dbReference type="SAM" id="Phobius"/>
    </source>
</evidence>
<dbReference type="Proteomes" id="UP001043456">
    <property type="component" value="Unassembled WGS sequence"/>
</dbReference>
<dbReference type="EMBL" id="BHVY01000008">
    <property type="protein sequence ID" value="GIJ91435.1"/>
    <property type="molecule type" value="Genomic_DNA"/>
</dbReference>
<dbReference type="PANTHER" id="PTHR34414:SF1">
    <property type="entry name" value="SUBTILISIN-LIKE SERINE PROTEASE"/>
    <property type="match status" value="1"/>
</dbReference>
<keyword evidence="1" id="KW-1133">Transmembrane helix</keyword>
<feature type="transmembrane region" description="Helical" evidence="1">
    <location>
        <begin position="240"/>
        <end position="259"/>
    </location>
</feature>
<feature type="transmembrane region" description="Helical" evidence="1">
    <location>
        <begin position="279"/>
        <end position="308"/>
    </location>
</feature>
<evidence type="ECO:0000313" key="2">
    <source>
        <dbReference type="EMBL" id="GIJ91435.1"/>
    </source>
</evidence>